<feature type="non-terminal residue" evidence="1">
    <location>
        <position position="108"/>
    </location>
</feature>
<name>A0AAE0JBJ0_9PEZI</name>
<protein>
    <submittedName>
        <fullName evidence="1">Uncharacterized protein</fullName>
    </submittedName>
</protein>
<accession>A0AAE0JBJ0</accession>
<dbReference type="GeneID" id="87860957"/>
<evidence type="ECO:0000313" key="2">
    <source>
        <dbReference type="Proteomes" id="UP001278500"/>
    </source>
</evidence>
<dbReference type="AlphaFoldDB" id="A0AAE0JBJ0"/>
<feature type="non-terminal residue" evidence="1">
    <location>
        <position position="1"/>
    </location>
</feature>
<dbReference type="RefSeq" id="XP_062679588.1">
    <property type="nucleotide sequence ID" value="XM_062823803.1"/>
</dbReference>
<comment type="caution">
    <text evidence="1">The sequence shown here is derived from an EMBL/GenBank/DDBJ whole genome shotgun (WGS) entry which is preliminary data.</text>
</comment>
<dbReference type="EMBL" id="JAUEPP010000006">
    <property type="protein sequence ID" value="KAK3340646.1"/>
    <property type="molecule type" value="Genomic_DNA"/>
</dbReference>
<dbReference type="Proteomes" id="UP001278500">
    <property type="component" value="Unassembled WGS sequence"/>
</dbReference>
<organism evidence="1 2">
    <name type="scientific">Neurospora tetraspora</name>
    <dbReference type="NCBI Taxonomy" id="94610"/>
    <lineage>
        <taxon>Eukaryota</taxon>
        <taxon>Fungi</taxon>
        <taxon>Dikarya</taxon>
        <taxon>Ascomycota</taxon>
        <taxon>Pezizomycotina</taxon>
        <taxon>Sordariomycetes</taxon>
        <taxon>Sordariomycetidae</taxon>
        <taxon>Sordariales</taxon>
        <taxon>Sordariaceae</taxon>
        <taxon>Neurospora</taxon>
    </lineage>
</organism>
<sequence>ILHEAVKNLLAKLDSGQDATNEENALFEAERNWIASLNKLKAVRQAKPRGSCEMTHTEYRWFRDIHKMVKEELREPGSHPNIDQEALKKLRQAFPMLHPATEVRPRHN</sequence>
<keyword evidence="2" id="KW-1185">Reference proteome</keyword>
<gene>
    <name evidence="1" type="ORF">B0H65DRAFT_405067</name>
</gene>
<reference evidence="1" key="2">
    <citation type="submission" date="2023-06" db="EMBL/GenBank/DDBJ databases">
        <authorList>
            <consortium name="Lawrence Berkeley National Laboratory"/>
            <person name="Haridas S."/>
            <person name="Hensen N."/>
            <person name="Bonometti L."/>
            <person name="Westerberg I."/>
            <person name="Brannstrom I.O."/>
            <person name="Guillou S."/>
            <person name="Cros-Aarteil S."/>
            <person name="Calhoun S."/>
            <person name="Kuo A."/>
            <person name="Mondo S."/>
            <person name="Pangilinan J."/>
            <person name="Riley R."/>
            <person name="Labutti K."/>
            <person name="Andreopoulos B."/>
            <person name="Lipzen A."/>
            <person name="Chen C."/>
            <person name="Yanf M."/>
            <person name="Daum C."/>
            <person name="Ng V."/>
            <person name="Clum A."/>
            <person name="Steindorff A."/>
            <person name="Ohm R."/>
            <person name="Martin F."/>
            <person name="Silar P."/>
            <person name="Natvig D."/>
            <person name="Lalanne C."/>
            <person name="Gautier V."/>
            <person name="Ament-Velasquez S.L."/>
            <person name="Kruys A."/>
            <person name="Hutchinson M.I."/>
            <person name="Powell A.J."/>
            <person name="Barry K."/>
            <person name="Miller A.N."/>
            <person name="Grigoriev I.V."/>
            <person name="Debuchy R."/>
            <person name="Gladieux P."/>
            <person name="Thoren M.H."/>
            <person name="Johannesson H."/>
        </authorList>
    </citation>
    <scope>NUCLEOTIDE SEQUENCE</scope>
    <source>
        <strain evidence="1">CBS 560.94</strain>
    </source>
</reference>
<evidence type="ECO:0000313" key="1">
    <source>
        <dbReference type="EMBL" id="KAK3340646.1"/>
    </source>
</evidence>
<reference evidence="1" key="1">
    <citation type="journal article" date="2023" name="Mol. Phylogenet. Evol.">
        <title>Genome-scale phylogeny and comparative genomics of the fungal order Sordariales.</title>
        <authorList>
            <person name="Hensen N."/>
            <person name="Bonometti L."/>
            <person name="Westerberg I."/>
            <person name="Brannstrom I.O."/>
            <person name="Guillou S."/>
            <person name="Cros-Aarteil S."/>
            <person name="Calhoun S."/>
            <person name="Haridas S."/>
            <person name="Kuo A."/>
            <person name="Mondo S."/>
            <person name="Pangilinan J."/>
            <person name="Riley R."/>
            <person name="LaButti K."/>
            <person name="Andreopoulos B."/>
            <person name="Lipzen A."/>
            <person name="Chen C."/>
            <person name="Yan M."/>
            <person name="Daum C."/>
            <person name="Ng V."/>
            <person name="Clum A."/>
            <person name="Steindorff A."/>
            <person name="Ohm R.A."/>
            <person name="Martin F."/>
            <person name="Silar P."/>
            <person name="Natvig D.O."/>
            <person name="Lalanne C."/>
            <person name="Gautier V."/>
            <person name="Ament-Velasquez S.L."/>
            <person name="Kruys A."/>
            <person name="Hutchinson M.I."/>
            <person name="Powell A.J."/>
            <person name="Barry K."/>
            <person name="Miller A.N."/>
            <person name="Grigoriev I.V."/>
            <person name="Debuchy R."/>
            <person name="Gladieux P."/>
            <person name="Hiltunen Thoren M."/>
            <person name="Johannesson H."/>
        </authorList>
    </citation>
    <scope>NUCLEOTIDE SEQUENCE</scope>
    <source>
        <strain evidence="1">CBS 560.94</strain>
    </source>
</reference>
<proteinExistence type="predicted"/>